<evidence type="ECO:0000256" key="1">
    <source>
        <dbReference type="SAM" id="MobiDB-lite"/>
    </source>
</evidence>
<dbReference type="SMART" id="SM00507">
    <property type="entry name" value="HNHc"/>
    <property type="match status" value="1"/>
</dbReference>
<dbReference type="GO" id="GO:0008270">
    <property type="term" value="F:zinc ion binding"/>
    <property type="evidence" value="ECO:0007669"/>
    <property type="project" value="InterPro"/>
</dbReference>
<protein>
    <submittedName>
        <fullName evidence="3">Putative phage-related protein</fullName>
    </submittedName>
</protein>
<evidence type="ECO:0000259" key="2">
    <source>
        <dbReference type="SMART" id="SM00507"/>
    </source>
</evidence>
<accession>I2GKP4</accession>
<feature type="region of interest" description="Disordered" evidence="1">
    <location>
        <begin position="1"/>
        <end position="49"/>
    </location>
</feature>
<dbReference type="GO" id="GO:0004519">
    <property type="term" value="F:endonuclease activity"/>
    <property type="evidence" value="ECO:0007669"/>
    <property type="project" value="InterPro"/>
</dbReference>
<evidence type="ECO:0000313" key="4">
    <source>
        <dbReference type="Proteomes" id="UP000009309"/>
    </source>
</evidence>
<dbReference type="InterPro" id="IPR002711">
    <property type="entry name" value="HNH"/>
</dbReference>
<reference evidence="3 4" key="1">
    <citation type="journal article" date="2012" name="J. Bacteriol.">
        <title>Genome Sequence of the Filamentous Bacterium Fibrisoma limi BUZ 3T.</title>
        <authorList>
            <person name="Filippini M."/>
            <person name="Qi W."/>
            <person name="Jaenicke S."/>
            <person name="Goesmann A."/>
            <person name="Smits T.H."/>
            <person name="Bagheri H.C."/>
        </authorList>
    </citation>
    <scope>NUCLEOTIDE SEQUENCE [LARGE SCALE GENOMIC DNA]</scope>
    <source>
        <strain evidence="4">BUZ 3T</strain>
    </source>
</reference>
<feature type="domain" description="HNH nuclease" evidence="2">
    <location>
        <begin position="48"/>
        <end position="104"/>
    </location>
</feature>
<dbReference type="AlphaFoldDB" id="I2GKP4"/>
<name>I2GKP4_9BACT</name>
<dbReference type="STRING" id="1185876.BN8_03644"/>
<dbReference type="Gene3D" id="1.10.30.50">
    <property type="match status" value="1"/>
</dbReference>
<evidence type="ECO:0000313" key="3">
    <source>
        <dbReference type="EMBL" id="CCH54470.1"/>
    </source>
</evidence>
<proteinExistence type="predicted"/>
<feature type="compositionally biased region" description="Low complexity" evidence="1">
    <location>
        <begin position="13"/>
        <end position="29"/>
    </location>
</feature>
<dbReference type="EMBL" id="CAIT01000007">
    <property type="protein sequence ID" value="CCH54470.1"/>
    <property type="molecule type" value="Genomic_DNA"/>
</dbReference>
<dbReference type="InterPro" id="IPR003615">
    <property type="entry name" value="HNH_nuc"/>
</dbReference>
<sequence length="115" mass="13002">MATINRPSRPKPSAQQAAIRAALSAQQQSNPNQGRENPHREIYGSSRWKKLSKSFRDKNPLCRQCKQTGRLTPTYCADHIVPINEGGDPWDIGNLQPLCLKCHQRKSAKESHRKS</sequence>
<dbReference type="OrthoDB" id="962665at2"/>
<dbReference type="Pfam" id="PF01844">
    <property type="entry name" value="HNH"/>
    <property type="match status" value="1"/>
</dbReference>
<dbReference type="RefSeq" id="WP_009283048.1">
    <property type="nucleotide sequence ID" value="NZ_CAIT01000007.1"/>
</dbReference>
<gene>
    <name evidence="3" type="ORF">BN8_03644</name>
</gene>
<dbReference type="Proteomes" id="UP000009309">
    <property type="component" value="Unassembled WGS sequence"/>
</dbReference>
<comment type="caution">
    <text evidence="3">The sequence shown here is derived from an EMBL/GenBank/DDBJ whole genome shotgun (WGS) entry which is preliminary data.</text>
</comment>
<dbReference type="CDD" id="cd00085">
    <property type="entry name" value="HNHc"/>
    <property type="match status" value="1"/>
</dbReference>
<organism evidence="3 4">
    <name type="scientific">Fibrisoma limi BUZ 3</name>
    <dbReference type="NCBI Taxonomy" id="1185876"/>
    <lineage>
        <taxon>Bacteria</taxon>
        <taxon>Pseudomonadati</taxon>
        <taxon>Bacteroidota</taxon>
        <taxon>Cytophagia</taxon>
        <taxon>Cytophagales</taxon>
        <taxon>Spirosomataceae</taxon>
        <taxon>Fibrisoma</taxon>
    </lineage>
</organism>
<keyword evidence="4" id="KW-1185">Reference proteome</keyword>
<dbReference type="eggNOG" id="COG1403">
    <property type="taxonomic scope" value="Bacteria"/>
</dbReference>
<dbReference type="GO" id="GO:0003676">
    <property type="term" value="F:nucleic acid binding"/>
    <property type="evidence" value="ECO:0007669"/>
    <property type="project" value="InterPro"/>
</dbReference>